<dbReference type="HAMAP" id="MF_01151">
    <property type="entry name" value="GrpE"/>
    <property type="match status" value="1"/>
</dbReference>
<evidence type="ECO:0000313" key="7">
    <source>
        <dbReference type="EMBL" id="SLM18591.1"/>
    </source>
</evidence>
<evidence type="ECO:0000256" key="6">
    <source>
        <dbReference type="SAM" id="MobiDB-lite"/>
    </source>
</evidence>
<dbReference type="SUPFAM" id="SSF58014">
    <property type="entry name" value="Coiled-coil domain of nucleotide exchange factor GrpE"/>
    <property type="match status" value="1"/>
</dbReference>
<keyword evidence="3 4" id="KW-0346">Stress response</keyword>
<evidence type="ECO:0000256" key="4">
    <source>
        <dbReference type="RuleBase" id="RU000639"/>
    </source>
</evidence>
<feature type="region of interest" description="Disordered" evidence="6">
    <location>
        <begin position="1"/>
        <end position="52"/>
    </location>
</feature>
<dbReference type="InterPro" id="IPR013805">
    <property type="entry name" value="GrpE_CC"/>
</dbReference>
<dbReference type="Gene3D" id="2.30.22.10">
    <property type="entry name" value="Head domain of nucleotide exchange factor GrpE"/>
    <property type="match status" value="1"/>
</dbReference>
<dbReference type="CDD" id="cd00446">
    <property type="entry name" value="GrpE"/>
    <property type="match status" value="1"/>
</dbReference>
<dbReference type="GO" id="GO:0042803">
    <property type="term" value="F:protein homodimerization activity"/>
    <property type="evidence" value="ECO:0007669"/>
    <property type="project" value="InterPro"/>
</dbReference>
<dbReference type="GO" id="GO:0005737">
    <property type="term" value="C:cytoplasm"/>
    <property type="evidence" value="ECO:0007669"/>
    <property type="project" value="UniProtKB-SubCell"/>
</dbReference>
<feature type="compositionally biased region" description="Polar residues" evidence="6">
    <location>
        <begin position="212"/>
        <end position="225"/>
    </location>
</feature>
<dbReference type="PROSITE" id="PS01071">
    <property type="entry name" value="GRPE"/>
    <property type="match status" value="1"/>
</dbReference>
<dbReference type="PANTHER" id="PTHR21237">
    <property type="entry name" value="GRPE PROTEIN"/>
    <property type="match status" value="1"/>
</dbReference>
<evidence type="ECO:0000256" key="1">
    <source>
        <dbReference type="ARBA" id="ARBA00009054"/>
    </source>
</evidence>
<dbReference type="PRINTS" id="PR00773">
    <property type="entry name" value="GRPEPROTEIN"/>
</dbReference>
<feature type="region of interest" description="Disordered" evidence="6">
    <location>
        <begin position="209"/>
        <end position="244"/>
    </location>
</feature>
<organism evidence="7">
    <name type="scientific">uncultured spirochete</name>
    <dbReference type="NCBI Taxonomy" id="156406"/>
    <lineage>
        <taxon>Bacteria</taxon>
        <taxon>Pseudomonadati</taxon>
        <taxon>Spirochaetota</taxon>
        <taxon>Spirochaetia</taxon>
        <taxon>Spirochaetales</taxon>
        <taxon>environmental samples</taxon>
    </lineage>
</organism>
<reference evidence="7" key="1">
    <citation type="submission" date="2017-02" db="EMBL/GenBank/DDBJ databases">
        <authorList>
            <person name="Regsiter A."/>
            <person name="William W."/>
        </authorList>
    </citation>
    <scope>NUCLEOTIDE SEQUENCE</scope>
    <source>
        <strain evidence="7">BdmA 4</strain>
    </source>
</reference>
<comment type="subcellular location">
    <subcellularLocation>
        <location evidence="3">Cytoplasm</location>
    </subcellularLocation>
</comment>
<evidence type="ECO:0000256" key="3">
    <source>
        <dbReference type="HAMAP-Rule" id="MF_01151"/>
    </source>
</evidence>
<accession>A0A3P3XQJ8</accession>
<dbReference type="InterPro" id="IPR000740">
    <property type="entry name" value="GrpE"/>
</dbReference>
<comment type="subunit">
    <text evidence="3">Homodimer.</text>
</comment>
<evidence type="ECO:0000256" key="2">
    <source>
        <dbReference type="ARBA" id="ARBA00023186"/>
    </source>
</evidence>
<dbReference type="Gene3D" id="3.90.20.20">
    <property type="match status" value="1"/>
</dbReference>
<dbReference type="SUPFAM" id="SSF51064">
    <property type="entry name" value="Head domain of nucleotide exchange factor GrpE"/>
    <property type="match status" value="1"/>
</dbReference>
<evidence type="ECO:0000256" key="5">
    <source>
        <dbReference type="RuleBase" id="RU004478"/>
    </source>
</evidence>
<dbReference type="GO" id="GO:0051087">
    <property type="term" value="F:protein-folding chaperone binding"/>
    <property type="evidence" value="ECO:0007669"/>
    <property type="project" value="InterPro"/>
</dbReference>
<gene>
    <name evidence="3" type="primary">grpE</name>
    <name evidence="7" type="ORF">SPIRO4BDMA_50106</name>
</gene>
<dbReference type="PANTHER" id="PTHR21237:SF23">
    <property type="entry name" value="GRPE PROTEIN HOMOLOG, MITOCHONDRIAL"/>
    <property type="match status" value="1"/>
</dbReference>
<dbReference type="GO" id="GO:0006457">
    <property type="term" value="P:protein folding"/>
    <property type="evidence" value="ECO:0007669"/>
    <property type="project" value="InterPro"/>
</dbReference>
<dbReference type="GO" id="GO:0000774">
    <property type="term" value="F:adenyl-nucleotide exchange factor activity"/>
    <property type="evidence" value="ECO:0007669"/>
    <property type="project" value="InterPro"/>
</dbReference>
<dbReference type="GO" id="GO:0051082">
    <property type="term" value="F:unfolded protein binding"/>
    <property type="evidence" value="ECO:0007669"/>
    <property type="project" value="TreeGrafter"/>
</dbReference>
<keyword evidence="3" id="KW-0963">Cytoplasm</keyword>
<protein>
    <recommendedName>
        <fullName evidence="3 4">Protein GrpE</fullName>
    </recommendedName>
    <alternativeName>
        <fullName evidence="3">HSP-70 cofactor</fullName>
    </alternativeName>
</protein>
<dbReference type="EMBL" id="FWDO01000005">
    <property type="protein sequence ID" value="SLM18591.1"/>
    <property type="molecule type" value="Genomic_DNA"/>
</dbReference>
<name>A0A3P3XQJ8_9SPIR</name>
<keyword evidence="2 3" id="KW-0143">Chaperone</keyword>
<proteinExistence type="inferred from homology"/>
<dbReference type="Pfam" id="PF01025">
    <property type="entry name" value="GrpE"/>
    <property type="match status" value="1"/>
</dbReference>
<comment type="similarity">
    <text evidence="1 3 5">Belongs to the GrpE family.</text>
</comment>
<dbReference type="AlphaFoldDB" id="A0A3P3XQJ8"/>
<comment type="function">
    <text evidence="3 4">Participates actively in the response to hyperosmotic and heat shock by preventing the aggregation of stress-denatured proteins, in association with DnaK and GrpE. It is the nucleotide exchange factor for DnaK and may function as a thermosensor. Unfolded proteins bind initially to DnaJ; upon interaction with the DnaJ-bound protein, DnaK hydrolyzes its bound ATP, resulting in the formation of a stable complex. GrpE releases ADP from DnaK; ATP binding to DnaK triggers the release of the substrate protein, thus completing the reaction cycle. Several rounds of ATP-dependent interactions between DnaJ, DnaK and GrpE are required for fully efficient folding.</text>
</comment>
<sequence>MSKHKHEQGQSSNEMKPENEQTQNQESQPLVPEVEVQPGAEEQQGNHPGAVNTPEAQLAAAKTEIELLKTQFAELNDKYLRTLAEQVNFRKRVVKEKEEFQQYAVSTLLNDLIPVLDDFDRSLEAVAQHQNDASKVVDGIRLIQKRLYDTLSNKYGLSRYESNGGVFDPRLHEAMFSDQGDVPEPTVTQEFMPGYKLHDRVVRTAKVKVTMPANQNGAASQSTETPADEQNASSDESASEDNAS</sequence>
<feature type="compositionally biased region" description="Polar residues" evidence="6">
    <location>
        <begin position="9"/>
        <end position="28"/>
    </location>
</feature>
<dbReference type="InterPro" id="IPR009012">
    <property type="entry name" value="GrpE_head"/>
</dbReference>